<dbReference type="InterPro" id="IPR052529">
    <property type="entry name" value="Bact_Transport_Assoc"/>
</dbReference>
<evidence type="ECO:0000313" key="3">
    <source>
        <dbReference type="EMBL" id="ANF95022.1"/>
    </source>
</evidence>
<organism evidence="3 4">
    <name type="scientific">Paenibacillus bovis</name>
    <dbReference type="NCBI Taxonomy" id="1616788"/>
    <lineage>
        <taxon>Bacteria</taxon>
        <taxon>Bacillati</taxon>
        <taxon>Bacillota</taxon>
        <taxon>Bacilli</taxon>
        <taxon>Bacillales</taxon>
        <taxon>Paenibacillaceae</taxon>
        <taxon>Paenibacillus</taxon>
    </lineage>
</organism>
<evidence type="ECO:0000256" key="1">
    <source>
        <dbReference type="SAM" id="Phobius"/>
    </source>
</evidence>
<dbReference type="Proteomes" id="UP000078148">
    <property type="component" value="Chromosome"/>
</dbReference>
<sequence>MAALGKIAFVPPIPFAALLPIGIVFFILQIGVSKLWLKHFNYGPVEWLWRTGTYWKVSPMRRKERKTAAVRHADE</sequence>
<keyword evidence="1" id="KW-0812">Transmembrane</keyword>
<proteinExistence type="predicted"/>
<dbReference type="Pfam" id="PF04235">
    <property type="entry name" value="DUF418"/>
    <property type="match status" value="1"/>
</dbReference>
<feature type="transmembrane region" description="Helical" evidence="1">
    <location>
        <begin position="12"/>
        <end position="32"/>
    </location>
</feature>
<name>A0A172ZCC6_9BACL</name>
<evidence type="ECO:0000259" key="2">
    <source>
        <dbReference type="Pfam" id="PF04235"/>
    </source>
</evidence>
<protein>
    <recommendedName>
        <fullName evidence="2">DUF418 domain-containing protein</fullName>
    </recommendedName>
</protein>
<reference evidence="4" key="1">
    <citation type="submission" date="2015-10" db="EMBL/GenBank/DDBJ databases">
        <title>Genome of Paenibacillus bovis sp. nov.</title>
        <authorList>
            <person name="Wu Z."/>
            <person name="Gao C."/>
            <person name="Liu Z."/>
            <person name="Zheng H."/>
        </authorList>
    </citation>
    <scope>NUCLEOTIDE SEQUENCE [LARGE SCALE GENOMIC DNA]</scope>
    <source>
        <strain evidence="4">BD3526</strain>
    </source>
</reference>
<accession>A0A172ZCC6</accession>
<dbReference type="InterPro" id="IPR007349">
    <property type="entry name" value="DUF418"/>
</dbReference>
<keyword evidence="4" id="KW-1185">Reference proteome</keyword>
<dbReference type="AlphaFoldDB" id="A0A172ZCC6"/>
<reference evidence="3 4" key="2">
    <citation type="journal article" date="2016" name="Int. J. Syst. Evol. Microbiol.">
        <title>Paenibacillus bovis sp. nov., isolated from raw yak (Bos grunniens) milk.</title>
        <authorList>
            <person name="Gao C."/>
            <person name="Han J."/>
            <person name="Liu Z."/>
            <person name="Xu X."/>
            <person name="Hang F."/>
            <person name="Wu Z."/>
        </authorList>
    </citation>
    <scope>NUCLEOTIDE SEQUENCE [LARGE SCALE GENOMIC DNA]</scope>
    <source>
        <strain evidence="3 4">BD3526</strain>
    </source>
</reference>
<dbReference type="KEGG" id="pbv:AR543_02550"/>
<keyword evidence="1" id="KW-0472">Membrane</keyword>
<keyword evidence="1" id="KW-1133">Transmembrane helix</keyword>
<feature type="domain" description="DUF418" evidence="2">
    <location>
        <begin position="13"/>
        <end position="56"/>
    </location>
</feature>
<dbReference type="PANTHER" id="PTHR30590:SF2">
    <property type="entry name" value="INNER MEMBRANE PROTEIN"/>
    <property type="match status" value="1"/>
</dbReference>
<dbReference type="EMBL" id="CP013023">
    <property type="protein sequence ID" value="ANF95022.1"/>
    <property type="molecule type" value="Genomic_DNA"/>
</dbReference>
<dbReference type="STRING" id="1616788.AR543_02550"/>
<gene>
    <name evidence="3" type="ORF">AR543_02550</name>
</gene>
<evidence type="ECO:0000313" key="4">
    <source>
        <dbReference type="Proteomes" id="UP000078148"/>
    </source>
</evidence>
<dbReference type="PANTHER" id="PTHR30590">
    <property type="entry name" value="INNER MEMBRANE PROTEIN"/>
    <property type="match status" value="1"/>
</dbReference>